<dbReference type="SUPFAM" id="SSF56801">
    <property type="entry name" value="Acetyl-CoA synthetase-like"/>
    <property type="match status" value="1"/>
</dbReference>
<dbReference type="AlphaFoldDB" id="X1PGW0"/>
<dbReference type="InterPro" id="IPR006162">
    <property type="entry name" value="Ppantetheine_attach_site"/>
</dbReference>
<feature type="non-terminal residue" evidence="4">
    <location>
        <position position="1"/>
    </location>
</feature>
<gene>
    <name evidence="4" type="ORF">S06H3_53256</name>
</gene>
<evidence type="ECO:0000259" key="3">
    <source>
        <dbReference type="PROSITE" id="PS50075"/>
    </source>
</evidence>
<keyword evidence="1" id="KW-0596">Phosphopantetheine</keyword>
<evidence type="ECO:0000256" key="1">
    <source>
        <dbReference type="ARBA" id="ARBA00022450"/>
    </source>
</evidence>
<dbReference type="Gene3D" id="3.30.300.30">
    <property type="match status" value="1"/>
</dbReference>
<proteinExistence type="predicted"/>
<keyword evidence="2" id="KW-0597">Phosphoprotein</keyword>
<dbReference type="PANTHER" id="PTHR45527">
    <property type="entry name" value="NONRIBOSOMAL PEPTIDE SYNTHETASE"/>
    <property type="match status" value="1"/>
</dbReference>
<dbReference type="GO" id="GO:0005737">
    <property type="term" value="C:cytoplasm"/>
    <property type="evidence" value="ECO:0007669"/>
    <property type="project" value="TreeGrafter"/>
</dbReference>
<dbReference type="GO" id="GO:0044550">
    <property type="term" value="P:secondary metabolite biosynthetic process"/>
    <property type="evidence" value="ECO:0007669"/>
    <property type="project" value="TreeGrafter"/>
</dbReference>
<evidence type="ECO:0000313" key="4">
    <source>
        <dbReference type="EMBL" id="GAI55532.1"/>
    </source>
</evidence>
<dbReference type="GO" id="GO:0031177">
    <property type="term" value="F:phosphopantetheine binding"/>
    <property type="evidence" value="ECO:0007669"/>
    <property type="project" value="InterPro"/>
</dbReference>
<dbReference type="InterPro" id="IPR025110">
    <property type="entry name" value="AMP-bd_C"/>
</dbReference>
<sequence>GVANGYLNRPHLTAETFVPDPFSGEAGGRLYKTGDLGRWRADGQIEFLGRADSQIKVRGFRIEAGEVEAALNRHPEVVQSVVLLREDDPGDKRLVGYIAADPSADAQQLIGTLCAELRQRLPEYMIPTAWMVLPRLPLTPNGKVDRRALPIPESGSNGAGNHIEPRTLSEKRLAAIWSRILRVSSPGAADDFVASGGHSIKAMELATSIYREFRVSIPAFEIFRNPTIEHLARKIEWLMSEESTS</sequence>
<reference evidence="4" key="1">
    <citation type="journal article" date="2014" name="Front. Microbiol.">
        <title>High frequency of phylogenetically diverse reductive dehalogenase-homologous genes in deep subseafloor sedimentary metagenomes.</title>
        <authorList>
            <person name="Kawai M."/>
            <person name="Futagami T."/>
            <person name="Toyoda A."/>
            <person name="Takaki Y."/>
            <person name="Nishi S."/>
            <person name="Hori S."/>
            <person name="Arai W."/>
            <person name="Tsubouchi T."/>
            <person name="Morono Y."/>
            <person name="Uchiyama I."/>
            <person name="Ito T."/>
            <person name="Fujiyama A."/>
            <person name="Inagaki F."/>
            <person name="Takami H."/>
        </authorList>
    </citation>
    <scope>NUCLEOTIDE SEQUENCE</scope>
    <source>
        <strain evidence="4">Expedition CK06-06</strain>
    </source>
</reference>
<dbReference type="Pfam" id="PF00550">
    <property type="entry name" value="PP-binding"/>
    <property type="match status" value="1"/>
</dbReference>
<feature type="non-terminal residue" evidence="4">
    <location>
        <position position="245"/>
    </location>
</feature>
<protein>
    <recommendedName>
        <fullName evidence="3">Carrier domain-containing protein</fullName>
    </recommendedName>
</protein>
<dbReference type="EMBL" id="BARV01033945">
    <property type="protein sequence ID" value="GAI55532.1"/>
    <property type="molecule type" value="Genomic_DNA"/>
</dbReference>
<dbReference type="SUPFAM" id="SSF47336">
    <property type="entry name" value="ACP-like"/>
    <property type="match status" value="1"/>
</dbReference>
<dbReference type="InterPro" id="IPR020806">
    <property type="entry name" value="PKS_PP-bd"/>
</dbReference>
<dbReference type="FunFam" id="3.30.300.30:FF:000010">
    <property type="entry name" value="Enterobactin synthetase component F"/>
    <property type="match status" value="1"/>
</dbReference>
<dbReference type="PROSITE" id="PS00012">
    <property type="entry name" value="PHOSPHOPANTETHEINE"/>
    <property type="match status" value="1"/>
</dbReference>
<accession>X1PGW0</accession>
<dbReference type="GO" id="GO:0043041">
    <property type="term" value="P:amino acid activation for nonribosomal peptide biosynthetic process"/>
    <property type="evidence" value="ECO:0007669"/>
    <property type="project" value="TreeGrafter"/>
</dbReference>
<dbReference type="Gene3D" id="1.10.1200.10">
    <property type="entry name" value="ACP-like"/>
    <property type="match status" value="1"/>
</dbReference>
<dbReference type="Pfam" id="PF13193">
    <property type="entry name" value="AMP-binding_C"/>
    <property type="match status" value="1"/>
</dbReference>
<comment type="caution">
    <text evidence="4">The sequence shown here is derived from an EMBL/GenBank/DDBJ whole genome shotgun (WGS) entry which is preliminary data.</text>
</comment>
<dbReference type="Gene3D" id="2.30.38.10">
    <property type="entry name" value="Luciferase, Domain 3"/>
    <property type="match status" value="1"/>
</dbReference>
<dbReference type="SMART" id="SM00823">
    <property type="entry name" value="PKS_PP"/>
    <property type="match status" value="1"/>
</dbReference>
<dbReference type="PROSITE" id="PS50075">
    <property type="entry name" value="CARRIER"/>
    <property type="match status" value="1"/>
</dbReference>
<dbReference type="InterPro" id="IPR036736">
    <property type="entry name" value="ACP-like_sf"/>
</dbReference>
<organism evidence="4">
    <name type="scientific">marine sediment metagenome</name>
    <dbReference type="NCBI Taxonomy" id="412755"/>
    <lineage>
        <taxon>unclassified sequences</taxon>
        <taxon>metagenomes</taxon>
        <taxon>ecological metagenomes</taxon>
    </lineage>
</organism>
<dbReference type="InterPro" id="IPR009081">
    <property type="entry name" value="PP-bd_ACP"/>
</dbReference>
<name>X1PGW0_9ZZZZ</name>
<feature type="domain" description="Carrier" evidence="3">
    <location>
        <begin position="164"/>
        <end position="239"/>
    </location>
</feature>
<evidence type="ECO:0000256" key="2">
    <source>
        <dbReference type="ARBA" id="ARBA00022553"/>
    </source>
</evidence>
<dbReference type="InterPro" id="IPR045851">
    <property type="entry name" value="AMP-bd_C_sf"/>
</dbReference>
<dbReference type="PANTHER" id="PTHR45527:SF1">
    <property type="entry name" value="FATTY ACID SYNTHASE"/>
    <property type="match status" value="1"/>
</dbReference>